<evidence type="ECO:0000256" key="6">
    <source>
        <dbReference type="ARBA" id="ARBA00022777"/>
    </source>
</evidence>
<dbReference type="SMART" id="SM00388">
    <property type="entry name" value="HisKA"/>
    <property type="match status" value="1"/>
</dbReference>
<evidence type="ECO:0000259" key="9">
    <source>
        <dbReference type="PROSITE" id="PS50109"/>
    </source>
</evidence>
<evidence type="ECO:0000313" key="11">
    <source>
        <dbReference type="Proteomes" id="UP000533476"/>
    </source>
</evidence>
<dbReference type="Gene3D" id="3.30.565.10">
    <property type="entry name" value="Histidine kinase-like ATPase, C-terminal domain"/>
    <property type="match status" value="1"/>
</dbReference>
<comment type="catalytic activity">
    <reaction evidence="1">
        <text>ATP + protein L-histidine = ADP + protein N-phospho-L-histidine.</text>
        <dbReference type="EC" id="2.7.13.3"/>
    </reaction>
</comment>
<evidence type="ECO:0000256" key="3">
    <source>
        <dbReference type="ARBA" id="ARBA00012438"/>
    </source>
</evidence>
<protein>
    <recommendedName>
        <fullName evidence="3">histidine kinase</fullName>
        <ecNumber evidence="3">2.7.13.3</ecNumber>
    </recommendedName>
</protein>
<evidence type="ECO:0000256" key="2">
    <source>
        <dbReference type="ARBA" id="ARBA00004370"/>
    </source>
</evidence>
<dbReference type="InterPro" id="IPR003594">
    <property type="entry name" value="HATPase_dom"/>
</dbReference>
<dbReference type="PANTHER" id="PTHR42878">
    <property type="entry name" value="TWO-COMPONENT HISTIDINE KINASE"/>
    <property type="match status" value="1"/>
</dbReference>
<dbReference type="GO" id="GO:0000156">
    <property type="term" value="F:phosphorelay response regulator activity"/>
    <property type="evidence" value="ECO:0007669"/>
    <property type="project" value="TreeGrafter"/>
</dbReference>
<feature type="domain" description="Histidine kinase" evidence="9">
    <location>
        <begin position="80"/>
        <end position="277"/>
    </location>
</feature>
<keyword evidence="8" id="KW-0902">Two-component regulatory system</keyword>
<keyword evidence="6 10" id="KW-0418">Kinase</keyword>
<dbReference type="PANTHER" id="PTHR42878:SF7">
    <property type="entry name" value="SENSOR HISTIDINE KINASE GLRK"/>
    <property type="match status" value="1"/>
</dbReference>
<dbReference type="SMART" id="SM00387">
    <property type="entry name" value="HATPase_c"/>
    <property type="match status" value="1"/>
</dbReference>
<dbReference type="InterPro" id="IPR036890">
    <property type="entry name" value="HATPase_C_sf"/>
</dbReference>
<dbReference type="InterPro" id="IPR036097">
    <property type="entry name" value="HisK_dim/P_sf"/>
</dbReference>
<evidence type="ECO:0000256" key="1">
    <source>
        <dbReference type="ARBA" id="ARBA00000085"/>
    </source>
</evidence>
<dbReference type="EMBL" id="JABBVZ010000151">
    <property type="protein sequence ID" value="NMP24789.1"/>
    <property type="molecule type" value="Genomic_DNA"/>
</dbReference>
<dbReference type="CDD" id="cd00082">
    <property type="entry name" value="HisKA"/>
    <property type="match status" value="1"/>
</dbReference>
<dbReference type="GO" id="GO:0000155">
    <property type="term" value="F:phosphorelay sensor kinase activity"/>
    <property type="evidence" value="ECO:0007669"/>
    <property type="project" value="InterPro"/>
</dbReference>
<evidence type="ECO:0000256" key="8">
    <source>
        <dbReference type="ARBA" id="ARBA00023012"/>
    </source>
</evidence>
<dbReference type="PROSITE" id="PS50109">
    <property type="entry name" value="HIS_KIN"/>
    <property type="match status" value="1"/>
</dbReference>
<comment type="subcellular location">
    <subcellularLocation>
        <location evidence="2">Membrane</location>
    </subcellularLocation>
</comment>
<dbReference type="EC" id="2.7.13.3" evidence="3"/>
<keyword evidence="11" id="KW-1185">Reference proteome</keyword>
<dbReference type="InterPro" id="IPR005467">
    <property type="entry name" value="His_kinase_dom"/>
</dbReference>
<evidence type="ECO:0000256" key="5">
    <source>
        <dbReference type="ARBA" id="ARBA00022741"/>
    </source>
</evidence>
<evidence type="ECO:0000256" key="7">
    <source>
        <dbReference type="ARBA" id="ARBA00022840"/>
    </source>
</evidence>
<keyword evidence="5" id="KW-0547">Nucleotide-binding</keyword>
<accession>A0A7Y0LAC9</accession>
<dbReference type="RefSeq" id="WP_169102995.1">
    <property type="nucleotide sequence ID" value="NZ_JABBVZ010000151.1"/>
</dbReference>
<organism evidence="10 11">
    <name type="scientific">Sulfobacillus harzensis</name>
    <dbReference type="NCBI Taxonomy" id="2729629"/>
    <lineage>
        <taxon>Bacteria</taxon>
        <taxon>Bacillati</taxon>
        <taxon>Bacillota</taxon>
        <taxon>Clostridia</taxon>
        <taxon>Eubacteriales</taxon>
        <taxon>Clostridiales Family XVII. Incertae Sedis</taxon>
        <taxon>Sulfobacillus</taxon>
    </lineage>
</organism>
<comment type="caution">
    <text evidence="10">The sequence shown here is derived from an EMBL/GenBank/DDBJ whole genome shotgun (WGS) entry which is preliminary data.</text>
</comment>
<proteinExistence type="predicted"/>
<keyword evidence="4" id="KW-0808">Transferase</keyword>
<reference evidence="10 11" key="1">
    <citation type="submission" date="2020-04" db="EMBL/GenBank/DDBJ databases">
        <authorList>
            <person name="Zhang R."/>
            <person name="Schippers A."/>
        </authorList>
    </citation>
    <scope>NUCLEOTIDE SEQUENCE [LARGE SCALE GENOMIC DNA]</scope>
    <source>
        <strain evidence="10 11">DSM 109850</strain>
    </source>
</reference>
<dbReference type="Pfam" id="PF00512">
    <property type="entry name" value="HisKA"/>
    <property type="match status" value="1"/>
</dbReference>
<dbReference type="InterPro" id="IPR050351">
    <property type="entry name" value="BphY/WalK/GraS-like"/>
</dbReference>
<dbReference type="Proteomes" id="UP000533476">
    <property type="component" value="Unassembled WGS sequence"/>
</dbReference>
<keyword evidence="7" id="KW-0067">ATP-binding</keyword>
<dbReference type="Pfam" id="PF02518">
    <property type="entry name" value="HATPase_c"/>
    <property type="match status" value="1"/>
</dbReference>
<evidence type="ECO:0000256" key="4">
    <source>
        <dbReference type="ARBA" id="ARBA00022679"/>
    </source>
</evidence>
<dbReference type="Gene3D" id="1.10.287.130">
    <property type="match status" value="1"/>
</dbReference>
<sequence length="277" mass="31235">MFAKTLDEVVRWAQSLGLPVIAAERDNVTTHSGIHYRTKLSGTHLDWYFNAPVPESIPLLLTRIVEERMELKEQRFTVDALVHELRNPLSVAVGHLELLVRDPAGEKFQERIEAMNRALSRIARQLDWVSHQNDEPIHLGISLRDIWEGIVADLKPEWAPRSIEWVYHGSSAFAYTDPWRVEQILFNLAKNALEASPDHAVIRAESYSLCDDLVFRVTNAGSHLSPEETDRLFERKPSAKGVGHGLGLALSQRLAKSIGGRIAYFPDADGVSFMLIL</sequence>
<gene>
    <name evidence="10" type="ORF">HIJ39_20995</name>
</gene>
<dbReference type="GO" id="GO:0030295">
    <property type="term" value="F:protein kinase activator activity"/>
    <property type="evidence" value="ECO:0007669"/>
    <property type="project" value="TreeGrafter"/>
</dbReference>
<evidence type="ECO:0000313" key="10">
    <source>
        <dbReference type="EMBL" id="NMP24789.1"/>
    </source>
</evidence>
<dbReference type="AlphaFoldDB" id="A0A7Y0LAC9"/>
<name>A0A7Y0LAC9_9FIRM</name>
<dbReference type="GO" id="GO:0005524">
    <property type="term" value="F:ATP binding"/>
    <property type="evidence" value="ECO:0007669"/>
    <property type="project" value="UniProtKB-KW"/>
</dbReference>
<dbReference type="InterPro" id="IPR003661">
    <property type="entry name" value="HisK_dim/P_dom"/>
</dbReference>
<dbReference type="SUPFAM" id="SSF47384">
    <property type="entry name" value="Homodimeric domain of signal transducing histidine kinase"/>
    <property type="match status" value="1"/>
</dbReference>
<dbReference type="SUPFAM" id="SSF55874">
    <property type="entry name" value="ATPase domain of HSP90 chaperone/DNA topoisomerase II/histidine kinase"/>
    <property type="match status" value="1"/>
</dbReference>
<dbReference type="CDD" id="cd00075">
    <property type="entry name" value="HATPase"/>
    <property type="match status" value="1"/>
</dbReference>
<dbReference type="GO" id="GO:0007234">
    <property type="term" value="P:osmosensory signaling via phosphorelay pathway"/>
    <property type="evidence" value="ECO:0007669"/>
    <property type="project" value="TreeGrafter"/>
</dbReference>